<gene>
    <name evidence="1" type="ORF">HAX54_035898</name>
</gene>
<dbReference type="EMBL" id="JACEIK010000472">
    <property type="protein sequence ID" value="MCD7457691.1"/>
    <property type="molecule type" value="Genomic_DNA"/>
</dbReference>
<name>A0ABS8SFL9_DATST</name>
<keyword evidence="2" id="KW-1185">Reference proteome</keyword>
<reference evidence="1 2" key="1">
    <citation type="journal article" date="2021" name="BMC Genomics">
        <title>Datura genome reveals duplications of psychoactive alkaloid biosynthetic genes and high mutation rate following tissue culture.</title>
        <authorList>
            <person name="Rajewski A."/>
            <person name="Carter-House D."/>
            <person name="Stajich J."/>
            <person name="Litt A."/>
        </authorList>
    </citation>
    <scope>NUCLEOTIDE SEQUENCE [LARGE SCALE GENOMIC DNA]</scope>
    <source>
        <strain evidence="1">AR-01</strain>
    </source>
</reference>
<proteinExistence type="predicted"/>
<dbReference type="Proteomes" id="UP000823775">
    <property type="component" value="Unassembled WGS sequence"/>
</dbReference>
<organism evidence="1 2">
    <name type="scientific">Datura stramonium</name>
    <name type="common">Jimsonweed</name>
    <name type="synonym">Common thornapple</name>
    <dbReference type="NCBI Taxonomy" id="4076"/>
    <lineage>
        <taxon>Eukaryota</taxon>
        <taxon>Viridiplantae</taxon>
        <taxon>Streptophyta</taxon>
        <taxon>Embryophyta</taxon>
        <taxon>Tracheophyta</taxon>
        <taxon>Spermatophyta</taxon>
        <taxon>Magnoliopsida</taxon>
        <taxon>eudicotyledons</taxon>
        <taxon>Gunneridae</taxon>
        <taxon>Pentapetalae</taxon>
        <taxon>asterids</taxon>
        <taxon>lamiids</taxon>
        <taxon>Solanales</taxon>
        <taxon>Solanaceae</taxon>
        <taxon>Solanoideae</taxon>
        <taxon>Datureae</taxon>
        <taxon>Datura</taxon>
    </lineage>
</organism>
<evidence type="ECO:0000313" key="1">
    <source>
        <dbReference type="EMBL" id="MCD7457691.1"/>
    </source>
</evidence>
<protein>
    <submittedName>
        <fullName evidence="1">Uncharacterized protein</fullName>
    </submittedName>
</protein>
<feature type="non-terminal residue" evidence="1">
    <location>
        <position position="1"/>
    </location>
</feature>
<evidence type="ECO:0000313" key="2">
    <source>
        <dbReference type="Proteomes" id="UP000823775"/>
    </source>
</evidence>
<comment type="caution">
    <text evidence="1">The sequence shown here is derived from an EMBL/GenBank/DDBJ whole genome shotgun (WGS) entry which is preliminary data.</text>
</comment>
<sequence length="67" mass="7434">VWCRGLMTELMARQPSDDPLLAASWLDRGIDIPSVQRWTVTCIIAVGPLCPYMTENLIDGRKCDGPS</sequence>
<accession>A0ABS8SFL9</accession>